<gene>
    <name evidence="1" type="ORF">C5Y93_10845</name>
</gene>
<evidence type="ECO:0000313" key="2">
    <source>
        <dbReference type="Proteomes" id="UP000237819"/>
    </source>
</evidence>
<dbReference type="EMBL" id="PUHZ01000011">
    <property type="protein sequence ID" value="PQO46066.1"/>
    <property type="molecule type" value="Genomic_DNA"/>
</dbReference>
<dbReference type="OrthoDB" id="274993at2"/>
<accession>A0A2S8GNP1</accession>
<protein>
    <submittedName>
        <fullName evidence="1">DUF1257 domain-containing protein</fullName>
    </submittedName>
</protein>
<dbReference type="Proteomes" id="UP000237819">
    <property type="component" value="Unassembled WGS sequence"/>
</dbReference>
<name>A0A2S8GNP1_9BACT</name>
<reference evidence="1 2" key="1">
    <citation type="submission" date="2018-02" db="EMBL/GenBank/DDBJ databases">
        <title>Comparative genomes isolates from brazilian mangrove.</title>
        <authorList>
            <person name="Araujo J.E."/>
            <person name="Taketani R.G."/>
            <person name="Silva M.C.P."/>
            <person name="Loureco M.V."/>
            <person name="Andreote F.D."/>
        </authorList>
    </citation>
    <scope>NUCLEOTIDE SEQUENCE [LARGE SCALE GENOMIC DNA]</scope>
    <source>
        <strain evidence="1 2">Nap-Phe MGV</strain>
    </source>
</reference>
<dbReference type="RefSeq" id="WP_105335444.1">
    <property type="nucleotide sequence ID" value="NZ_PUHZ01000011.1"/>
</dbReference>
<organism evidence="1 2">
    <name type="scientific">Blastopirellula marina</name>
    <dbReference type="NCBI Taxonomy" id="124"/>
    <lineage>
        <taxon>Bacteria</taxon>
        <taxon>Pseudomonadati</taxon>
        <taxon>Planctomycetota</taxon>
        <taxon>Planctomycetia</taxon>
        <taxon>Pirellulales</taxon>
        <taxon>Pirellulaceae</taxon>
        <taxon>Blastopirellula</taxon>
    </lineage>
</organism>
<dbReference type="AlphaFoldDB" id="A0A2S8GNP1"/>
<comment type="caution">
    <text evidence="1">The sequence shown here is derived from an EMBL/GenBank/DDBJ whole genome shotgun (WGS) entry which is preliminary data.</text>
</comment>
<evidence type="ECO:0000313" key="1">
    <source>
        <dbReference type="EMBL" id="PQO46066.1"/>
    </source>
</evidence>
<proteinExistence type="predicted"/>
<sequence length="122" mass="13949">MSHTVTIKTEVRDVVAMRQAASRLQLPEPTFGEVCLFSEVKRGWAIQLRDWRYPVVADVQTGRLDFDNYGGRWGDQRELDQFLQRYAVERATLEARKQGHTTVEQSLPDGSIKLTIQVGVDN</sequence>